<dbReference type="Pfam" id="PF01757">
    <property type="entry name" value="Acyl_transf_3"/>
    <property type="match status" value="1"/>
</dbReference>
<feature type="transmembrane region" description="Helical" evidence="1">
    <location>
        <begin position="146"/>
        <end position="162"/>
    </location>
</feature>
<feature type="domain" description="Acyltransferase 3" evidence="2">
    <location>
        <begin position="13"/>
        <end position="346"/>
    </location>
</feature>
<evidence type="ECO:0000313" key="4">
    <source>
        <dbReference type="Proteomes" id="UP001493153"/>
    </source>
</evidence>
<organism evidence="3 4">
    <name type="scientific">Mycetohabitans rhizoxinica</name>
    <dbReference type="NCBI Taxonomy" id="412963"/>
    <lineage>
        <taxon>Bacteria</taxon>
        <taxon>Pseudomonadati</taxon>
        <taxon>Pseudomonadota</taxon>
        <taxon>Betaproteobacteria</taxon>
        <taxon>Burkholderiales</taxon>
        <taxon>Burkholderiaceae</taxon>
        <taxon>Mycetohabitans</taxon>
    </lineage>
</organism>
<sequence>MANPPENGRLDHIDAMRAIAVLFVIWTHYAELLAPLAGSQHGLDALQRSVNFGRIGVVIFFGISGMLIPNSLRGSIADGTRTFLIRRFMRLYPAFWLSVPLGYLTYWTLFQQKMSSIGILVNLTMIPTAFGFDTIMGHYWTLETELYFYLLCLVLFWSGLLHQMRALVTASAALGILFVLTTAWHVIPNNALGQYKGMLYHLSIMFWGAVFRKAYDEPNAILPIWPRRRSIPALSMTYRGVLIALTTLIALIAVVIAIYTLRRHDYAHVSSSIGYLVGIALFASFATLFKIHHPSFAWLGKISYSVYLLHGIPLYLVFWLCRHYQWTGAPLGVYMLAPLAPAIALSWLSFKFCEAPSIRAGHALTCACQTRLTERARPATARSQRF</sequence>
<dbReference type="PANTHER" id="PTHR23028:SF131">
    <property type="entry name" value="BLR2367 PROTEIN"/>
    <property type="match status" value="1"/>
</dbReference>
<feature type="transmembrane region" description="Helical" evidence="1">
    <location>
        <begin position="88"/>
        <end position="107"/>
    </location>
</feature>
<feature type="transmembrane region" description="Helical" evidence="1">
    <location>
        <begin position="15"/>
        <end position="37"/>
    </location>
</feature>
<keyword evidence="1" id="KW-0812">Transmembrane</keyword>
<gene>
    <name evidence="3" type="ORF">IHE29_07540</name>
</gene>
<keyword evidence="3" id="KW-0808">Transferase</keyword>
<feature type="transmembrane region" description="Helical" evidence="1">
    <location>
        <begin position="167"/>
        <end position="187"/>
    </location>
</feature>
<feature type="transmembrane region" description="Helical" evidence="1">
    <location>
        <begin position="273"/>
        <end position="292"/>
    </location>
</feature>
<feature type="transmembrane region" description="Helical" evidence="1">
    <location>
        <begin position="49"/>
        <end position="68"/>
    </location>
</feature>
<dbReference type="InterPro" id="IPR002656">
    <property type="entry name" value="Acyl_transf_3_dom"/>
</dbReference>
<dbReference type="GO" id="GO:0016746">
    <property type="term" value="F:acyltransferase activity"/>
    <property type="evidence" value="ECO:0007669"/>
    <property type="project" value="UniProtKB-KW"/>
</dbReference>
<dbReference type="PANTHER" id="PTHR23028">
    <property type="entry name" value="ACETYLTRANSFERASE"/>
    <property type="match status" value="1"/>
</dbReference>
<keyword evidence="1" id="KW-1133">Transmembrane helix</keyword>
<keyword evidence="4" id="KW-1185">Reference proteome</keyword>
<keyword evidence="1" id="KW-0472">Membrane</keyword>
<dbReference type="RefSeq" id="WP_013435601.1">
    <property type="nucleotide sequence ID" value="NZ_CP062176.1"/>
</dbReference>
<dbReference type="Proteomes" id="UP001493153">
    <property type="component" value="Chromosome"/>
</dbReference>
<reference evidence="3 4" key="1">
    <citation type="submission" date="2020-09" db="EMBL/GenBank/DDBJ databases">
        <title>Genome sequences of Mycetohabitans spp.</title>
        <authorList>
            <person name="Carter M.E."/>
            <person name="Carpenter S.C.D."/>
            <person name="Bogdanove A.J."/>
        </authorList>
    </citation>
    <scope>NUCLEOTIDE SEQUENCE [LARGE SCALE GENOMIC DNA]</scope>
    <source>
        <strain evidence="3 4">B12</strain>
    </source>
</reference>
<protein>
    <submittedName>
        <fullName evidence="3">Acyltransferase</fullName>
    </submittedName>
</protein>
<evidence type="ECO:0000256" key="1">
    <source>
        <dbReference type="SAM" id="Phobius"/>
    </source>
</evidence>
<feature type="transmembrane region" description="Helical" evidence="1">
    <location>
        <begin position="236"/>
        <end position="261"/>
    </location>
</feature>
<dbReference type="InterPro" id="IPR050879">
    <property type="entry name" value="Acyltransferase_3"/>
</dbReference>
<feature type="transmembrane region" description="Helical" evidence="1">
    <location>
        <begin position="304"/>
        <end position="325"/>
    </location>
</feature>
<evidence type="ECO:0000259" key="2">
    <source>
        <dbReference type="Pfam" id="PF01757"/>
    </source>
</evidence>
<accession>A0ABZ2PWH7</accession>
<dbReference type="EMBL" id="CP062176">
    <property type="protein sequence ID" value="WXK39140.1"/>
    <property type="molecule type" value="Genomic_DNA"/>
</dbReference>
<feature type="transmembrane region" description="Helical" evidence="1">
    <location>
        <begin position="331"/>
        <end position="350"/>
    </location>
</feature>
<proteinExistence type="predicted"/>
<keyword evidence="3" id="KW-0012">Acyltransferase</keyword>
<evidence type="ECO:0000313" key="3">
    <source>
        <dbReference type="EMBL" id="WXK39140.1"/>
    </source>
</evidence>
<feature type="transmembrane region" description="Helical" evidence="1">
    <location>
        <begin position="119"/>
        <end position="140"/>
    </location>
</feature>
<name>A0ABZ2PWH7_9BURK</name>